<sequence length="102" mass="12038">IRHFGCCRNMWNVWRTVLEENEKLARARLAAVEVFHQQIADDAKLLRSNKVQTAKKSVDQMLVIQKDLQTCVQDVDKTKKLYFDEEHTAHDVRDKARDIEEK</sequence>
<dbReference type="Proteomes" id="UP001153148">
    <property type="component" value="Unassembled WGS sequence"/>
</dbReference>
<proteinExistence type="predicted"/>
<evidence type="ECO:0000313" key="2">
    <source>
        <dbReference type="Proteomes" id="UP001153148"/>
    </source>
</evidence>
<dbReference type="SUPFAM" id="SSF103657">
    <property type="entry name" value="BAR/IMD domain-like"/>
    <property type="match status" value="1"/>
</dbReference>
<name>A0ABN7PKP0_TIMPD</name>
<keyword evidence="2" id="KW-1185">Reference proteome</keyword>
<gene>
    <name evidence="1" type="ORF">TPAB3V08_LOCUS14949</name>
</gene>
<dbReference type="PANTHER" id="PTHR15735">
    <property type="entry name" value="FCH AND DOUBLE SH3 DOMAINS PROTEIN"/>
    <property type="match status" value="1"/>
</dbReference>
<comment type="caution">
    <text evidence="1">The sequence shown here is derived from an EMBL/GenBank/DDBJ whole genome shotgun (WGS) entry which is preliminary data.</text>
</comment>
<protein>
    <submittedName>
        <fullName evidence="1">Uncharacterized protein</fullName>
    </submittedName>
</protein>
<accession>A0ABN7PKP0</accession>
<organism evidence="1 2">
    <name type="scientific">Timema podura</name>
    <name type="common">Walking stick</name>
    <dbReference type="NCBI Taxonomy" id="61482"/>
    <lineage>
        <taxon>Eukaryota</taxon>
        <taxon>Metazoa</taxon>
        <taxon>Ecdysozoa</taxon>
        <taxon>Arthropoda</taxon>
        <taxon>Hexapoda</taxon>
        <taxon>Insecta</taxon>
        <taxon>Pterygota</taxon>
        <taxon>Neoptera</taxon>
        <taxon>Polyneoptera</taxon>
        <taxon>Phasmatodea</taxon>
        <taxon>Timematodea</taxon>
        <taxon>Timematoidea</taxon>
        <taxon>Timematidae</taxon>
        <taxon>Timema</taxon>
    </lineage>
</organism>
<feature type="non-terminal residue" evidence="1">
    <location>
        <position position="1"/>
    </location>
</feature>
<dbReference type="InterPro" id="IPR027267">
    <property type="entry name" value="AH/BAR_dom_sf"/>
</dbReference>
<dbReference type="Gene3D" id="1.20.1270.60">
    <property type="entry name" value="Arfaptin homology (AH) domain/BAR domain"/>
    <property type="match status" value="1"/>
</dbReference>
<dbReference type="EMBL" id="CAJPIN010079774">
    <property type="protein sequence ID" value="CAG2068006.1"/>
    <property type="molecule type" value="Genomic_DNA"/>
</dbReference>
<evidence type="ECO:0000313" key="1">
    <source>
        <dbReference type="EMBL" id="CAG2068006.1"/>
    </source>
</evidence>
<reference evidence="1" key="1">
    <citation type="submission" date="2021-03" db="EMBL/GenBank/DDBJ databases">
        <authorList>
            <person name="Tran Van P."/>
        </authorList>
    </citation>
    <scope>NUCLEOTIDE SEQUENCE</scope>
</reference>
<dbReference type="PANTHER" id="PTHR15735:SF21">
    <property type="entry name" value="PROTEIN NERVOUS WRECK"/>
    <property type="match status" value="1"/>
</dbReference>